<dbReference type="Proteomes" id="UP000014760">
    <property type="component" value="Unassembled WGS sequence"/>
</dbReference>
<dbReference type="InterPro" id="IPR029034">
    <property type="entry name" value="Cystine-knot_cytokine"/>
</dbReference>
<gene>
    <name evidence="6" type="ORF">CAPTEDRAFT_202796</name>
</gene>
<evidence type="ECO:0000256" key="4">
    <source>
        <dbReference type="ARBA" id="ARBA00022729"/>
    </source>
</evidence>
<comment type="similarity">
    <text evidence="2">Belongs to the IL-17 family.</text>
</comment>
<dbReference type="EnsemblMetazoa" id="CapteT202796">
    <property type="protein sequence ID" value="CapteP202796"/>
    <property type="gene ID" value="CapteG202796"/>
</dbReference>
<proteinExistence type="inferred from homology"/>
<dbReference type="EMBL" id="AMQN01006469">
    <property type="status" value="NOT_ANNOTATED_CDS"/>
    <property type="molecule type" value="Genomic_DNA"/>
</dbReference>
<evidence type="ECO:0000256" key="3">
    <source>
        <dbReference type="ARBA" id="ARBA00022525"/>
    </source>
</evidence>
<dbReference type="InterPro" id="IPR010345">
    <property type="entry name" value="IL-17_fam"/>
</dbReference>
<name>R7UZ15_CAPTE</name>
<evidence type="ECO:0000256" key="2">
    <source>
        <dbReference type="ARBA" id="ARBA00007236"/>
    </source>
</evidence>
<evidence type="ECO:0000313" key="8">
    <source>
        <dbReference type="Proteomes" id="UP000014760"/>
    </source>
</evidence>
<evidence type="ECO:0008006" key="9">
    <source>
        <dbReference type="Google" id="ProtNLM"/>
    </source>
</evidence>
<evidence type="ECO:0000256" key="5">
    <source>
        <dbReference type="SAM" id="SignalP"/>
    </source>
</evidence>
<dbReference type="AlphaFoldDB" id="R7UZ15"/>
<dbReference type="PANTHER" id="PTHR33995">
    <property type="entry name" value="PROTEIN CBG18546"/>
    <property type="match status" value="1"/>
</dbReference>
<evidence type="ECO:0000313" key="6">
    <source>
        <dbReference type="EMBL" id="ELU09182.1"/>
    </source>
</evidence>
<feature type="signal peptide" evidence="5">
    <location>
        <begin position="1"/>
        <end position="30"/>
    </location>
</feature>
<protein>
    <recommendedName>
        <fullName evidence="9">TGF-beta family profile domain-containing protein</fullName>
    </recommendedName>
</protein>
<comment type="subcellular location">
    <subcellularLocation>
        <location evidence="1">Secreted</location>
    </subcellularLocation>
</comment>
<keyword evidence="8" id="KW-1185">Reference proteome</keyword>
<accession>R7UZ15</accession>
<evidence type="ECO:0000313" key="7">
    <source>
        <dbReference type="EnsemblMetazoa" id="CapteP202796"/>
    </source>
</evidence>
<keyword evidence="4 5" id="KW-0732">Signal</keyword>
<organism evidence="6">
    <name type="scientific">Capitella teleta</name>
    <name type="common">Polychaete worm</name>
    <dbReference type="NCBI Taxonomy" id="283909"/>
    <lineage>
        <taxon>Eukaryota</taxon>
        <taxon>Metazoa</taxon>
        <taxon>Spiralia</taxon>
        <taxon>Lophotrochozoa</taxon>
        <taxon>Annelida</taxon>
        <taxon>Polychaeta</taxon>
        <taxon>Sedentaria</taxon>
        <taxon>Scolecida</taxon>
        <taxon>Capitellidae</taxon>
        <taxon>Capitella</taxon>
    </lineage>
</organism>
<dbReference type="Gene3D" id="2.10.90.10">
    <property type="entry name" value="Cystine-knot cytokines"/>
    <property type="match status" value="1"/>
</dbReference>
<keyword evidence="3" id="KW-0964">Secreted</keyword>
<evidence type="ECO:0000256" key="1">
    <source>
        <dbReference type="ARBA" id="ARBA00004613"/>
    </source>
</evidence>
<feature type="chain" id="PRO_5008788531" description="TGF-beta family profile domain-containing protein" evidence="5">
    <location>
        <begin position="31"/>
        <end position="296"/>
    </location>
</feature>
<dbReference type="PANTHER" id="PTHR33995:SF7">
    <property type="entry name" value="BURSICON SUBUNIT ALPHA-RELATED"/>
    <property type="match status" value="1"/>
</dbReference>
<dbReference type="OrthoDB" id="5977230at2759"/>
<sequence length="296" mass="33064">MTWCKSRTSSCAIFIYSFDALILQPGLAEAFSLTIISNSSLPCSDLTFDEDGVARQRLPSTEEYLRHVFSAKGGKFYKNHMATTHQEGDENFPAMLMGDSQIRKIVRAKLQAHGLRFEGKILRSEVIKLLSAERSNRAARLTRNAMQLTDELPYKLAEDLGEAPSFDTDDGKIESGFCLDRGSYLDAAKNYLRLCMVCNAVKFIGSDAWPSYINEAKCAEEDPSCLYDPEDNAVTHGKCHELTMAVDVLRRKPDQCVLVLSDGKTLVAEEWAMEEEAVSTGCECGMDQRSYLSEYV</sequence>
<dbReference type="SUPFAM" id="SSF57501">
    <property type="entry name" value="Cystine-knot cytokines"/>
    <property type="match status" value="1"/>
</dbReference>
<reference evidence="8" key="1">
    <citation type="submission" date="2012-12" db="EMBL/GenBank/DDBJ databases">
        <authorList>
            <person name="Hellsten U."/>
            <person name="Grimwood J."/>
            <person name="Chapman J.A."/>
            <person name="Shapiro H."/>
            <person name="Aerts A."/>
            <person name="Otillar R.P."/>
            <person name="Terry A.Y."/>
            <person name="Boore J.L."/>
            <person name="Simakov O."/>
            <person name="Marletaz F."/>
            <person name="Cho S.-J."/>
            <person name="Edsinger-Gonzales E."/>
            <person name="Havlak P."/>
            <person name="Kuo D.-H."/>
            <person name="Larsson T."/>
            <person name="Lv J."/>
            <person name="Arendt D."/>
            <person name="Savage R."/>
            <person name="Osoegawa K."/>
            <person name="de Jong P."/>
            <person name="Lindberg D.R."/>
            <person name="Seaver E.C."/>
            <person name="Weisblat D.A."/>
            <person name="Putnam N.H."/>
            <person name="Grigoriev I.V."/>
            <person name="Rokhsar D.S."/>
        </authorList>
    </citation>
    <scope>NUCLEOTIDE SEQUENCE</scope>
    <source>
        <strain evidence="8">I ESC-2004</strain>
    </source>
</reference>
<dbReference type="OMA" id="GACQENI"/>
<dbReference type="Pfam" id="PF06083">
    <property type="entry name" value="IL17"/>
    <property type="match status" value="1"/>
</dbReference>
<dbReference type="GO" id="GO:0005125">
    <property type="term" value="F:cytokine activity"/>
    <property type="evidence" value="ECO:0007669"/>
    <property type="project" value="InterPro"/>
</dbReference>
<dbReference type="HOGENOM" id="CLU_065660_0_0_1"/>
<dbReference type="EMBL" id="KB298452">
    <property type="protein sequence ID" value="ELU09182.1"/>
    <property type="molecule type" value="Genomic_DNA"/>
</dbReference>
<dbReference type="GO" id="GO:0005576">
    <property type="term" value="C:extracellular region"/>
    <property type="evidence" value="ECO:0007669"/>
    <property type="project" value="UniProtKB-SubCell"/>
</dbReference>
<reference evidence="7" key="3">
    <citation type="submission" date="2015-06" db="UniProtKB">
        <authorList>
            <consortium name="EnsemblMetazoa"/>
        </authorList>
    </citation>
    <scope>IDENTIFICATION</scope>
</reference>
<reference evidence="6 8" key="2">
    <citation type="journal article" date="2013" name="Nature">
        <title>Insights into bilaterian evolution from three spiralian genomes.</title>
        <authorList>
            <person name="Simakov O."/>
            <person name="Marletaz F."/>
            <person name="Cho S.J."/>
            <person name="Edsinger-Gonzales E."/>
            <person name="Havlak P."/>
            <person name="Hellsten U."/>
            <person name="Kuo D.H."/>
            <person name="Larsson T."/>
            <person name="Lv J."/>
            <person name="Arendt D."/>
            <person name="Savage R."/>
            <person name="Osoegawa K."/>
            <person name="de Jong P."/>
            <person name="Grimwood J."/>
            <person name="Chapman J.A."/>
            <person name="Shapiro H."/>
            <person name="Aerts A."/>
            <person name="Otillar R.P."/>
            <person name="Terry A.Y."/>
            <person name="Boore J.L."/>
            <person name="Grigoriev I.V."/>
            <person name="Lindberg D.R."/>
            <person name="Seaver E.C."/>
            <person name="Weisblat D.A."/>
            <person name="Putnam N.H."/>
            <person name="Rokhsar D.S."/>
        </authorList>
    </citation>
    <scope>NUCLEOTIDE SEQUENCE</scope>
    <source>
        <strain evidence="6 8">I ESC-2004</strain>
    </source>
</reference>